<dbReference type="GO" id="GO:0003723">
    <property type="term" value="F:RNA binding"/>
    <property type="evidence" value="ECO:0007669"/>
    <property type="project" value="TreeGrafter"/>
</dbReference>
<dbReference type="Pfam" id="PF21010">
    <property type="entry name" value="HA2_C"/>
    <property type="match status" value="1"/>
</dbReference>
<dbReference type="Pfam" id="PF07717">
    <property type="entry name" value="OB_NTP_bind"/>
    <property type="match status" value="1"/>
</dbReference>
<evidence type="ECO:0000259" key="8">
    <source>
        <dbReference type="PROSITE" id="PS51192"/>
    </source>
</evidence>
<proteinExistence type="predicted"/>
<dbReference type="Pfam" id="PF00271">
    <property type="entry name" value="Helicase_C"/>
    <property type="match status" value="1"/>
</dbReference>
<dbReference type="InterPro" id="IPR027417">
    <property type="entry name" value="P-loop_NTPase"/>
</dbReference>
<dbReference type="Pfam" id="PF00270">
    <property type="entry name" value="DEAD"/>
    <property type="match status" value="1"/>
</dbReference>
<accession>A0AAV1I294</accession>
<evidence type="ECO:0000256" key="2">
    <source>
        <dbReference type="ARBA" id="ARBA00022664"/>
    </source>
</evidence>
<dbReference type="Proteomes" id="UP001314263">
    <property type="component" value="Unassembled WGS sequence"/>
</dbReference>
<evidence type="ECO:0000256" key="4">
    <source>
        <dbReference type="ARBA" id="ARBA00022801"/>
    </source>
</evidence>
<evidence type="ECO:0000256" key="7">
    <source>
        <dbReference type="ARBA" id="ARBA00047984"/>
    </source>
</evidence>
<keyword evidence="3" id="KW-0547">Nucleotide-binding</keyword>
<dbReference type="CDD" id="cd18791">
    <property type="entry name" value="SF2_C_RHA"/>
    <property type="match status" value="1"/>
</dbReference>
<dbReference type="PANTHER" id="PTHR18934:SF234">
    <property type="entry name" value="PRE-MRNA-SPLICING FACTOR ATP-DEPENDENT RNA HELICASE DEAH4-RELATED"/>
    <property type="match status" value="1"/>
</dbReference>
<evidence type="ECO:0000256" key="1">
    <source>
        <dbReference type="ARBA" id="ARBA00012552"/>
    </source>
</evidence>
<gene>
    <name evidence="10" type="ORF">CVIRNUC_004037</name>
</gene>
<organism evidence="10 11">
    <name type="scientific">Coccomyxa viridis</name>
    <dbReference type="NCBI Taxonomy" id="1274662"/>
    <lineage>
        <taxon>Eukaryota</taxon>
        <taxon>Viridiplantae</taxon>
        <taxon>Chlorophyta</taxon>
        <taxon>core chlorophytes</taxon>
        <taxon>Trebouxiophyceae</taxon>
        <taxon>Trebouxiophyceae incertae sedis</taxon>
        <taxon>Coccomyxaceae</taxon>
        <taxon>Coccomyxa</taxon>
    </lineage>
</organism>
<dbReference type="PROSITE" id="PS00690">
    <property type="entry name" value="DEAH_ATP_HELICASE"/>
    <property type="match status" value="1"/>
</dbReference>
<dbReference type="InterPro" id="IPR001650">
    <property type="entry name" value="Helicase_C-like"/>
</dbReference>
<reference evidence="10 11" key="1">
    <citation type="submission" date="2023-10" db="EMBL/GenBank/DDBJ databases">
        <authorList>
            <person name="Maclean D."/>
            <person name="Macfadyen A."/>
        </authorList>
    </citation>
    <scope>NUCLEOTIDE SEQUENCE [LARGE SCALE GENOMIC DNA]</scope>
</reference>
<feature type="domain" description="Helicase C-terminal" evidence="9">
    <location>
        <begin position="206"/>
        <end position="390"/>
    </location>
</feature>
<dbReference type="EMBL" id="CAUYUE010000005">
    <property type="protein sequence ID" value="CAK0773170.1"/>
    <property type="molecule type" value="Genomic_DNA"/>
</dbReference>
<evidence type="ECO:0000313" key="10">
    <source>
        <dbReference type="EMBL" id="CAK0773170.1"/>
    </source>
</evidence>
<dbReference type="PANTHER" id="PTHR18934">
    <property type="entry name" value="ATP-DEPENDENT RNA HELICASE"/>
    <property type="match status" value="1"/>
</dbReference>
<comment type="catalytic activity">
    <reaction evidence="7">
        <text>ATP + H2O = ADP + phosphate + H(+)</text>
        <dbReference type="Rhea" id="RHEA:13065"/>
        <dbReference type="ChEBI" id="CHEBI:15377"/>
        <dbReference type="ChEBI" id="CHEBI:15378"/>
        <dbReference type="ChEBI" id="CHEBI:30616"/>
        <dbReference type="ChEBI" id="CHEBI:43474"/>
        <dbReference type="ChEBI" id="CHEBI:456216"/>
        <dbReference type="EC" id="3.6.4.13"/>
    </reaction>
</comment>
<dbReference type="Pfam" id="PF04408">
    <property type="entry name" value="WHD_HA2"/>
    <property type="match status" value="1"/>
</dbReference>
<dbReference type="InterPro" id="IPR014001">
    <property type="entry name" value="Helicase_ATP-bd"/>
</dbReference>
<dbReference type="SMART" id="SM00490">
    <property type="entry name" value="HELICc"/>
    <property type="match status" value="1"/>
</dbReference>
<feature type="domain" description="Helicase ATP-binding" evidence="8">
    <location>
        <begin position="19"/>
        <end position="183"/>
    </location>
</feature>
<evidence type="ECO:0000256" key="3">
    <source>
        <dbReference type="ARBA" id="ARBA00022741"/>
    </source>
</evidence>
<evidence type="ECO:0000259" key="9">
    <source>
        <dbReference type="PROSITE" id="PS51194"/>
    </source>
</evidence>
<keyword evidence="2" id="KW-0507">mRNA processing</keyword>
<dbReference type="InterPro" id="IPR007502">
    <property type="entry name" value="Helicase-assoc_dom"/>
</dbReference>
<dbReference type="InterPro" id="IPR002464">
    <property type="entry name" value="DNA/RNA_helicase_DEAH_CS"/>
</dbReference>
<dbReference type="PROSITE" id="PS51192">
    <property type="entry name" value="HELICASE_ATP_BIND_1"/>
    <property type="match status" value="1"/>
</dbReference>
<dbReference type="Gene3D" id="3.40.50.300">
    <property type="entry name" value="P-loop containing nucleotide triphosphate hydrolases"/>
    <property type="match status" value="2"/>
</dbReference>
<dbReference type="InterPro" id="IPR048333">
    <property type="entry name" value="HA2_WH"/>
</dbReference>
<keyword evidence="6" id="KW-0067">ATP-binding</keyword>
<dbReference type="PROSITE" id="PS51194">
    <property type="entry name" value="HELICASE_CTER"/>
    <property type="match status" value="1"/>
</dbReference>
<dbReference type="GO" id="GO:0016787">
    <property type="term" value="F:hydrolase activity"/>
    <property type="evidence" value="ECO:0007669"/>
    <property type="project" value="UniProtKB-KW"/>
</dbReference>
<comment type="caution">
    <text evidence="10">The sequence shown here is derived from an EMBL/GenBank/DDBJ whole genome shotgun (WGS) entry which is preliminary data.</text>
</comment>
<protein>
    <recommendedName>
        <fullName evidence="1">RNA helicase</fullName>
        <ecNumber evidence="1">3.6.4.13</ecNumber>
    </recommendedName>
</protein>
<dbReference type="GO" id="GO:0005524">
    <property type="term" value="F:ATP binding"/>
    <property type="evidence" value="ECO:0007669"/>
    <property type="project" value="UniProtKB-KW"/>
</dbReference>
<dbReference type="AlphaFoldDB" id="A0AAV1I294"/>
<dbReference type="SUPFAM" id="SSF52540">
    <property type="entry name" value="P-loop containing nucleoside triphosphate hydrolases"/>
    <property type="match status" value="1"/>
</dbReference>
<dbReference type="GO" id="GO:0006397">
    <property type="term" value="P:mRNA processing"/>
    <property type="evidence" value="ECO:0007669"/>
    <property type="project" value="UniProtKB-KW"/>
</dbReference>
<dbReference type="CDD" id="cd17917">
    <property type="entry name" value="DEXHc_RHA-like"/>
    <property type="match status" value="1"/>
</dbReference>
<dbReference type="EC" id="3.6.4.13" evidence="1"/>
<evidence type="ECO:0000313" key="11">
    <source>
        <dbReference type="Proteomes" id="UP001314263"/>
    </source>
</evidence>
<dbReference type="InterPro" id="IPR011709">
    <property type="entry name" value="DEAD-box_helicase_OB_fold"/>
</dbReference>
<dbReference type="InterPro" id="IPR011545">
    <property type="entry name" value="DEAD/DEAH_box_helicase_dom"/>
</dbReference>
<evidence type="ECO:0000256" key="5">
    <source>
        <dbReference type="ARBA" id="ARBA00022806"/>
    </source>
</evidence>
<keyword evidence="4" id="KW-0378">Hydrolase</keyword>
<dbReference type="SMART" id="SM00847">
    <property type="entry name" value="HA2"/>
    <property type="match status" value="1"/>
</dbReference>
<dbReference type="Gene3D" id="1.20.120.1080">
    <property type="match status" value="1"/>
</dbReference>
<dbReference type="GO" id="GO:0003724">
    <property type="term" value="F:RNA helicase activity"/>
    <property type="evidence" value="ECO:0007669"/>
    <property type="project" value="UniProtKB-EC"/>
</dbReference>
<dbReference type="FunFam" id="3.40.50.300:FF:000145">
    <property type="entry name" value="probable ATP-dependent RNA helicase DHX40"/>
    <property type="match status" value="1"/>
</dbReference>
<name>A0AAV1I294_9CHLO</name>
<keyword evidence="5" id="KW-0347">Helicase</keyword>
<keyword evidence="11" id="KW-1185">Reference proteome</keyword>
<dbReference type="SMART" id="SM00487">
    <property type="entry name" value="DEXDc"/>
    <property type="match status" value="1"/>
</dbReference>
<evidence type="ECO:0000256" key="6">
    <source>
        <dbReference type="ARBA" id="ARBA00022840"/>
    </source>
</evidence>
<dbReference type="FunFam" id="3.40.50.300:FF:000615">
    <property type="entry name" value="pre-mRNA-splicing factor ATP-dependent RNA helicase DEAH7"/>
    <property type="match status" value="1"/>
</dbReference>
<sequence>MPSSAQQALPIRPYKATILETVAHNDFTIIIGETGSGKTTQVAQMLDEAGYAKEGRIAVTQPRRVAALSVARRVAEEMDTDVGADVGYSVRFEERTSSRTRIVYLTDGTLLREMLDAPELEAYSVIVLDEAHERSLNTDVLFGVLKGVVRDRKKPLKLILTSATLDAEKFSAYFFGCPVLHIPGRQYEVQIVFSEENHEKNYAAAAVDAALDMHLHQPPGDILVFLTGQAEIDRAVKQLTEAVASLPEDACSDLLILPLYAAMPLELQARVFSAPPEGCRRLIVATNIAETSITVDGVVYVVDPGVVKQKTYNPATGMETLSVTAISRVQATQRAGRAGRTRDGRCYRLYTQKYFERDMPPETLPEIQRTSMLTAVLFLKSLPLDIDVLAFDYLDHPGKSALEDALRQLYILGGIDRDGHITDLGRRMAALPVEPSVARTLIAAAELHCLPDALTVAAMLSAETIFSGNRGPQQILRGDGGKGVQDKLQEGARAALAQMLKEGQGDHILLLRLYQGWERNNFSAKWCRDMRLDTRGMSFAREVRRQLTDLVKRADFLPYRELAPDRKSSKRKRDTEGKGDTDALRRALLIGFANHLARRMAQHNGYKTLNEHSALAQLHPSTAPLHADDYGLTSEYVIYTSLVATARIFLSKVCPVDSEWVQRILPRLWDVDVKRLSGGHTTELAVERAEHAADAAAGAVRQAVSALLPRKNDMTSVDAAKARYLARKGKRS</sequence>